<accession>A0A8J6CFT1</accession>
<feature type="compositionally biased region" description="Basic and acidic residues" evidence="1">
    <location>
        <begin position="69"/>
        <end position="79"/>
    </location>
</feature>
<dbReference type="Proteomes" id="UP000751190">
    <property type="component" value="Unassembled WGS sequence"/>
</dbReference>
<dbReference type="PANTHER" id="PTHR33598:SF4">
    <property type="entry name" value="OS02G0833400 PROTEIN"/>
    <property type="match status" value="1"/>
</dbReference>
<dbReference type="OrthoDB" id="4115at2759"/>
<feature type="chain" id="PRO_5035280224" evidence="2">
    <location>
        <begin position="17"/>
        <end position="336"/>
    </location>
</feature>
<dbReference type="OMA" id="PAQMKTS"/>
<keyword evidence="4" id="KW-1185">Reference proteome</keyword>
<comment type="caution">
    <text evidence="3">The sequence shown here is derived from an EMBL/GenBank/DDBJ whole genome shotgun (WGS) entry which is preliminary data.</text>
</comment>
<organism evidence="3 4">
    <name type="scientific">Diacronema lutheri</name>
    <name type="common">Unicellular marine alga</name>
    <name type="synonym">Monochrysis lutheri</name>
    <dbReference type="NCBI Taxonomy" id="2081491"/>
    <lineage>
        <taxon>Eukaryota</taxon>
        <taxon>Haptista</taxon>
        <taxon>Haptophyta</taxon>
        <taxon>Pavlovophyceae</taxon>
        <taxon>Pavlovales</taxon>
        <taxon>Pavlovaceae</taxon>
        <taxon>Diacronema</taxon>
    </lineage>
</organism>
<name>A0A8J6CFT1_DIALT</name>
<feature type="signal peptide" evidence="2">
    <location>
        <begin position="1"/>
        <end position="16"/>
    </location>
</feature>
<dbReference type="Pfam" id="PF05542">
    <property type="entry name" value="DUF760"/>
    <property type="match status" value="2"/>
</dbReference>
<protein>
    <submittedName>
        <fullName evidence="3">Uncharacterized protein</fullName>
    </submittedName>
</protein>
<keyword evidence="2" id="KW-0732">Signal</keyword>
<dbReference type="EMBL" id="JAGTXO010000002">
    <property type="protein sequence ID" value="KAG8469431.1"/>
    <property type="molecule type" value="Genomic_DNA"/>
</dbReference>
<dbReference type="InterPro" id="IPR008479">
    <property type="entry name" value="DUF760"/>
</dbReference>
<evidence type="ECO:0000313" key="3">
    <source>
        <dbReference type="EMBL" id="KAG8469431.1"/>
    </source>
</evidence>
<dbReference type="PANTHER" id="PTHR33598">
    <property type="entry name" value="OS02G0833400 PROTEIN"/>
    <property type="match status" value="1"/>
</dbReference>
<evidence type="ECO:0000256" key="2">
    <source>
        <dbReference type="SAM" id="SignalP"/>
    </source>
</evidence>
<reference evidence="3" key="1">
    <citation type="submission" date="2021-05" db="EMBL/GenBank/DDBJ databases">
        <title>The genome of the haptophyte Pavlova lutheri (Diacronema luteri, Pavlovales) - a model for lipid biosynthesis in eukaryotic algae.</title>
        <authorList>
            <person name="Hulatt C.J."/>
            <person name="Posewitz M.C."/>
        </authorList>
    </citation>
    <scope>NUCLEOTIDE SEQUENCE</scope>
    <source>
        <strain evidence="3">NIVA-4/92</strain>
    </source>
</reference>
<gene>
    <name evidence="3" type="ORF">KFE25_005886</name>
</gene>
<proteinExistence type="predicted"/>
<evidence type="ECO:0000313" key="4">
    <source>
        <dbReference type="Proteomes" id="UP000751190"/>
    </source>
</evidence>
<dbReference type="AlphaFoldDB" id="A0A8J6CFT1"/>
<feature type="region of interest" description="Disordered" evidence="1">
    <location>
        <begin position="63"/>
        <end position="82"/>
    </location>
</feature>
<evidence type="ECO:0000256" key="1">
    <source>
        <dbReference type="SAM" id="MobiDB-lite"/>
    </source>
</evidence>
<sequence length="336" mass="36057">MTPLVALALALAPSGAVRTRLVAPRSRIVAARAVLRAPAAAVRSSPAPRALYVRMGILDQLFGSPSGRGDGDREEKGGELQRPVKQNRYYDQLVNITAPELVQNFAQTAPPEVQQAIKSTVMGMFGGLPGAQFETTITATSQNVASLMYSMQMTGYMFQNAAYRLSLKNSLDKASRLLPGESGRAPSQLTPTPSGLPAVSGTIAVDLGVGSKIEVDAAAYVADLHNEVARLKSALARTAEKRAEDAGQGRALLAHLQTLPREQVQELSAGISPEVLECMQMLIEAVLARDTAVLGGATIVESSGIKMRELLVWQLISGYKLRELEQREELNKLLRK</sequence>